<feature type="non-terminal residue" evidence="2">
    <location>
        <position position="262"/>
    </location>
</feature>
<proteinExistence type="predicted"/>
<feature type="compositionally biased region" description="Basic residues" evidence="1">
    <location>
        <begin position="134"/>
        <end position="144"/>
    </location>
</feature>
<evidence type="ECO:0000256" key="1">
    <source>
        <dbReference type="SAM" id="MobiDB-lite"/>
    </source>
</evidence>
<feature type="compositionally biased region" description="Low complexity" evidence="1">
    <location>
        <begin position="167"/>
        <end position="178"/>
    </location>
</feature>
<dbReference type="EMBL" id="CADCTU010000580">
    <property type="protein sequence ID" value="CAA9334243.1"/>
    <property type="molecule type" value="Genomic_DNA"/>
</dbReference>
<feature type="compositionally biased region" description="Basic and acidic residues" evidence="1">
    <location>
        <begin position="180"/>
        <end position="206"/>
    </location>
</feature>
<feature type="compositionally biased region" description="Basic residues" evidence="1">
    <location>
        <begin position="152"/>
        <end position="166"/>
    </location>
</feature>
<reference evidence="2" key="1">
    <citation type="submission" date="2020-02" db="EMBL/GenBank/DDBJ databases">
        <authorList>
            <person name="Meier V. D."/>
        </authorList>
    </citation>
    <scope>NUCLEOTIDE SEQUENCE</scope>
    <source>
        <strain evidence="2">AVDCRST_MAG11</strain>
    </source>
</reference>
<evidence type="ECO:0000313" key="2">
    <source>
        <dbReference type="EMBL" id="CAA9334243.1"/>
    </source>
</evidence>
<feature type="non-terminal residue" evidence="2">
    <location>
        <position position="1"/>
    </location>
</feature>
<organism evidence="2">
    <name type="scientific">uncultured Gemmatimonadaceae bacterium</name>
    <dbReference type="NCBI Taxonomy" id="246130"/>
    <lineage>
        <taxon>Bacteria</taxon>
        <taxon>Pseudomonadati</taxon>
        <taxon>Gemmatimonadota</taxon>
        <taxon>Gemmatimonadia</taxon>
        <taxon>Gemmatimonadales</taxon>
        <taxon>Gemmatimonadaceae</taxon>
        <taxon>environmental samples</taxon>
    </lineage>
</organism>
<accession>A0A6J4LIM2</accession>
<sequence>GRHAGTRAARHQAGQPPPARRLAVRVPPEVHAAHVEPRPAHLRDVPHRAARRERRAVPPHRRVPALLPRRRADRRAGGPGVPPLALRHALRAARHPVPDRQRGRRRGAPRRLPRAGHDAPRPLPRGVGAGEHRRAAHPPPRRQGRVPDVRRDRGRRPAHGRLHHLQAAHARVAAAQPHRPGRDLPVHEGARRDRGLRRREVQDVRAQHGAARRGHHPAAQLPPGVQPRRGDALHLVPRRGALLGGRQAQGVPDRLRGHAHHM</sequence>
<feature type="compositionally biased region" description="Basic residues" evidence="1">
    <location>
        <begin position="1"/>
        <end position="10"/>
    </location>
</feature>
<protein>
    <submittedName>
        <fullName evidence="2">Uncharacterized protein</fullName>
    </submittedName>
</protein>
<gene>
    <name evidence="2" type="ORF">AVDCRST_MAG11-2604</name>
</gene>
<dbReference type="AlphaFoldDB" id="A0A6J4LIM2"/>
<feature type="compositionally biased region" description="Basic residues" evidence="1">
    <location>
        <begin position="102"/>
        <end position="114"/>
    </location>
</feature>
<feature type="compositionally biased region" description="Basic residues" evidence="1">
    <location>
        <begin position="48"/>
        <end position="73"/>
    </location>
</feature>
<feature type="compositionally biased region" description="Basic and acidic residues" evidence="1">
    <location>
        <begin position="31"/>
        <end position="47"/>
    </location>
</feature>
<name>A0A6J4LIM2_9BACT</name>
<feature type="region of interest" description="Disordered" evidence="1">
    <location>
        <begin position="1"/>
        <end position="262"/>
    </location>
</feature>